<organism evidence="3 4">
    <name type="scientific">Phenylobacterium koreense</name>
    <dbReference type="NCBI Taxonomy" id="266125"/>
    <lineage>
        <taxon>Bacteria</taxon>
        <taxon>Pseudomonadati</taxon>
        <taxon>Pseudomonadota</taxon>
        <taxon>Alphaproteobacteria</taxon>
        <taxon>Caulobacterales</taxon>
        <taxon>Caulobacteraceae</taxon>
        <taxon>Phenylobacterium</taxon>
    </lineage>
</organism>
<accession>A0ABV2EMX2</accession>
<feature type="signal peptide" evidence="2">
    <location>
        <begin position="1"/>
        <end position="23"/>
    </location>
</feature>
<feature type="region of interest" description="Disordered" evidence="1">
    <location>
        <begin position="24"/>
        <end position="61"/>
    </location>
</feature>
<dbReference type="EMBL" id="JBEPLU010000003">
    <property type="protein sequence ID" value="MET3528400.1"/>
    <property type="molecule type" value="Genomic_DNA"/>
</dbReference>
<dbReference type="Proteomes" id="UP001549110">
    <property type="component" value="Unassembled WGS sequence"/>
</dbReference>
<name>A0ABV2EMX2_9CAUL</name>
<evidence type="ECO:0000256" key="1">
    <source>
        <dbReference type="SAM" id="MobiDB-lite"/>
    </source>
</evidence>
<evidence type="ECO:0000313" key="3">
    <source>
        <dbReference type="EMBL" id="MET3528400.1"/>
    </source>
</evidence>
<protein>
    <submittedName>
        <fullName evidence="3">Spy/CpxP family protein refolding chaperone</fullName>
    </submittedName>
</protein>
<feature type="compositionally biased region" description="Low complexity" evidence="1">
    <location>
        <begin position="24"/>
        <end position="38"/>
    </location>
</feature>
<evidence type="ECO:0000256" key="2">
    <source>
        <dbReference type="SAM" id="SignalP"/>
    </source>
</evidence>
<feature type="chain" id="PRO_5046632308" evidence="2">
    <location>
        <begin position="24"/>
        <end position="61"/>
    </location>
</feature>
<keyword evidence="4" id="KW-1185">Reference proteome</keyword>
<sequence>MKTSMILAGSLAASLAMAGVALAAESAAPAPPASAAKMTTHHKKHHHHKKTAQPAAKPATK</sequence>
<keyword evidence="2" id="KW-0732">Signal</keyword>
<gene>
    <name evidence="3" type="ORF">ABID41_003539</name>
</gene>
<proteinExistence type="predicted"/>
<dbReference type="RefSeq" id="WP_354298313.1">
    <property type="nucleotide sequence ID" value="NZ_JBEPLU010000003.1"/>
</dbReference>
<comment type="caution">
    <text evidence="3">The sequence shown here is derived from an EMBL/GenBank/DDBJ whole genome shotgun (WGS) entry which is preliminary data.</text>
</comment>
<feature type="compositionally biased region" description="Basic residues" evidence="1">
    <location>
        <begin position="39"/>
        <end position="51"/>
    </location>
</feature>
<feature type="compositionally biased region" description="Low complexity" evidence="1">
    <location>
        <begin position="52"/>
        <end position="61"/>
    </location>
</feature>
<reference evidence="3 4" key="1">
    <citation type="submission" date="2024-06" db="EMBL/GenBank/DDBJ databases">
        <title>Genomic Encyclopedia of Type Strains, Phase IV (KMG-IV): sequencing the most valuable type-strain genomes for metagenomic binning, comparative biology and taxonomic classification.</title>
        <authorList>
            <person name="Goeker M."/>
        </authorList>
    </citation>
    <scope>NUCLEOTIDE SEQUENCE [LARGE SCALE GENOMIC DNA]</scope>
    <source>
        <strain evidence="3 4">DSM 17809</strain>
    </source>
</reference>
<evidence type="ECO:0000313" key="4">
    <source>
        <dbReference type="Proteomes" id="UP001549110"/>
    </source>
</evidence>